<name>A0A8J7GDT7_9ACTN</name>
<dbReference type="RefSeq" id="WP_197001871.1">
    <property type="nucleotide sequence ID" value="NZ_BONS01000023.1"/>
</dbReference>
<accession>A0A8J7GDT7</accession>
<dbReference type="Proteomes" id="UP000622552">
    <property type="component" value="Unassembled WGS sequence"/>
</dbReference>
<keyword evidence="1" id="KW-0812">Transmembrane</keyword>
<feature type="transmembrane region" description="Helical" evidence="1">
    <location>
        <begin position="23"/>
        <end position="41"/>
    </location>
</feature>
<feature type="transmembrane region" description="Helical" evidence="1">
    <location>
        <begin position="88"/>
        <end position="107"/>
    </location>
</feature>
<gene>
    <name evidence="2" type="ORF">IW245_000856</name>
</gene>
<evidence type="ECO:0000313" key="3">
    <source>
        <dbReference type="Proteomes" id="UP000622552"/>
    </source>
</evidence>
<feature type="transmembrane region" description="Helical" evidence="1">
    <location>
        <begin position="61"/>
        <end position="81"/>
    </location>
</feature>
<organism evidence="2 3">
    <name type="scientific">Longispora fulva</name>
    <dbReference type="NCBI Taxonomy" id="619741"/>
    <lineage>
        <taxon>Bacteria</taxon>
        <taxon>Bacillati</taxon>
        <taxon>Actinomycetota</taxon>
        <taxon>Actinomycetes</taxon>
        <taxon>Micromonosporales</taxon>
        <taxon>Micromonosporaceae</taxon>
        <taxon>Longispora</taxon>
    </lineage>
</organism>
<sequence length="199" mass="20169">MVDQLSAVEPASWEDRPDVAERGAAALAGVAALVLAVTHGAKTARLSDLYGADTVTGYWLVHLGPAVVAVAGLLALAVSCWRTAVHRGWLALAYLAGAVALVSGVVLPPSPELQASLLGAHVVVDGRGAEQWALAGQAAAGAAFALLLLAVAVRRLVRPGRRAAVYGVAAAAVVTCAATATLWASYLSFVTPPSCGCPW</sequence>
<keyword evidence="3" id="KW-1185">Reference proteome</keyword>
<reference evidence="2" key="1">
    <citation type="submission" date="2020-11" db="EMBL/GenBank/DDBJ databases">
        <title>Sequencing the genomes of 1000 actinobacteria strains.</title>
        <authorList>
            <person name="Klenk H.-P."/>
        </authorList>
    </citation>
    <scope>NUCLEOTIDE SEQUENCE</scope>
    <source>
        <strain evidence="2">DSM 45356</strain>
    </source>
</reference>
<feature type="transmembrane region" description="Helical" evidence="1">
    <location>
        <begin position="163"/>
        <end position="184"/>
    </location>
</feature>
<evidence type="ECO:0000256" key="1">
    <source>
        <dbReference type="SAM" id="Phobius"/>
    </source>
</evidence>
<proteinExistence type="predicted"/>
<dbReference type="EMBL" id="JADOUF010000001">
    <property type="protein sequence ID" value="MBG6134662.1"/>
    <property type="molecule type" value="Genomic_DNA"/>
</dbReference>
<evidence type="ECO:0000313" key="2">
    <source>
        <dbReference type="EMBL" id="MBG6134662.1"/>
    </source>
</evidence>
<feature type="transmembrane region" description="Helical" evidence="1">
    <location>
        <begin position="132"/>
        <end position="151"/>
    </location>
</feature>
<keyword evidence="1" id="KW-0472">Membrane</keyword>
<dbReference type="AlphaFoldDB" id="A0A8J7GDT7"/>
<comment type="caution">
    <text evidence="2">The sequence shown here is derived from an EMBL/GenBank/DDBJ whole genome shotgun (WGS) entry which is preliminary data.</text>
</comment>
<protein>
    <submittedName>
        <fullName evidence="2">Uncharacterized protein</fullName>
    </submittedName>
</protein>
<keyword evidence="1" id="KW-1133">Transmembrane helix</keyword>